<dbReference type="Proteomes" id="UP000282084">
    <property type="component" value="Unassembled WGS sequence"/>
</dbReference>
<dbReference type="EMBL" id="RBXO01000003">
    <property type="protein sequence ID" value="RKT49275.1"/>
    <property type="molecule type" value="Genomic_DNA"/>
</dbReference>
<sequence>MGDERDEWEAWWVEQALRGIVRDLSTDPGRVERGTGCPVDAAKNKDKDDTDRPGK</sequence>
<evidence type="ECO:0000313" key="2">
    <source>
        <dbReference type="EMBL" id="RKT49275.1"/>
    </source>
</evidence>
<gene>
    <name evidence="3" type="ORF">C8E97_6753</name>
    <name evidence="2" type="ORF">C8E97_6771</name>
</gene>
<protein>
    <submittedName>
        <fullName evidence="3">Uncharacterized protein</fullName>
    </submittedName>
</protein>
<organism evidence="3 4">
    <name type="scientific">Saccharothrix australiensis</name>
    <dbReference type="NCBI Taxonomy" id="2072"/>
    <lineage>
        <taxon>Bacteria</taxon>
        <taxon>Bacillati</taxon>
        <taxon>Actinomycetota</taxon>
        <taxon>Actinomycetes</taxon>
        <taxon>Pseudonocardiales</taxon>
        <taxon>Pseudonocardiaceae</taxon>
        <taxon>Saccharothrix</taxon>
    </lineage>
</organism>
<accession>A0A495VJB2</accession>
<feature type="region of interest" description="Disordered" evidence="1">
    <location>
        <begin position="26"/>
        <end position="55"/>
    </location>
</feature>
<feature type="compositionally biased region" description="Basic and acidic residues" evidence="1">
    <location>
        <begin position="42"/>
        <end position="55"/>
    </location>
</feature>
<evidence type="ECO:0000256" key="1">
    <source>
        <dbReference type="SAM" id="MobiDB-lite"/>
    </source>
</evidence>
<proteinExistence type="predicted"/>
<dbReference type="AlphaFoldDB" id="A0A495VJB2"/>
<dbReference type="EMBL" id="RBXO01000002">
    <property type="protein sequence ID" value="RKT49374.1"/>
    <property type="molecule type" value="Genomic_DNA"/>
</dbReference>
<dbReference type="RefSeq" id="WP_170212188.1">
    <property type="nucleotide sequence ID" value="NZ_RBXO01000002.1"/>
</dbReference>
<name>A0A495VJB2_9PSEU</name>
<evidence type="ECO:0000313" key="3">
    <source>
        <dbReference type="EMBL" id="RKT49374.1"/>
    </source>
</evidence>
<keyword evidence="4" id="KW-1185">Reference proteome</keyword>
<reference evidence="3 4" key="1">
    <citation type="submission" date="2018-10" db="EMBL/GenBank/DDBJ databases">
        <title>Sequencing the genomes of 1000 actinobacteria strains.</title>
        <authorList>
            <person name="Klenk H.-P."/>
        </authorList>
    </citation>
    <scope>NUCLEOTIDE SEQUENCE [LARGE SCALE GENOMIC DNA]</scope>
    <source>
        <strain evidence="3 4">DSM 43800</strain>
    </source>
</reference>
<evidence type="ECO:0000313" key="4">
    <source>
        <dbReference type="Proteomes" id="UP000282084"/>
    </source>
</evidence>
<comment type="caution">
    <text evidence="3">The sequence shown here is derived from an EMBL/GenBank/DDBJ whole genome shotgun (WGS) entry which is preliminary data.</text>
</comment>